<accession>D4H670</accession>
<organism evidence="1 2">
    <name type="scientific">Denitrovibrio acetiphilus (strain DSM 12809 / NBRC 114555 / N2460)</name>
    <dbReference type="NCBI Taxonomy" id="522772"/>
    <lineage>
        <taxon>Bacteria</taxon>
        <taxon>Pseudomonadati</taxon>
        <taxon>Deferribacterota</taxon>
        <taxon>Deferribacteres</taxon>
        <taxon>Deferribacterales</taxon>
        <taxon>Geovibrionaceae</taxon>
        <taxon>Denitrovibrio</taxon>
    </lineage>
</organism>
<dbReference type="Gene3D" id="3.30.420.130">
    <property type="entry name" value="Dinitrogenase iron-molybdenum cofactor biosynthesis domain"/>
    <property type="match status" value="1"/>
</dbReference>
<dbReference type="HOGENOM" id="CLU_104194_2_1_0"/>
<dbReference type="OrthoDB" id="9807451at2"/>
<dbReference type="SUPFAM" id="SSF53146">
    <property type="entry name" value="Nitrogenase accessory factor-like"/>
    <property type="match status" value="1"/>
</dbReference>
<dbReference type="EMBL" id="CP001968">
    <property type="protein sequence ID" value="ADD67716.1"/>
    <property type="molecule type" value="Genomic_DNA"/>
</dbReference>
<name>D4H670_DENA2</name>
<dbReference type="KEGG" id="dap:Dacet_0938"/>
<sequence>MRICFPVCCNIGLDSLLFDSFSCAPEYVIADTKSMKVITVSNIGQILQYGTCDPVEERDGFEIDIAIIKSIGDALLHKLNSVDISVFQAQREDVGGNINMLLTGNLVQLISDKGYQHIHV</sequence>
<dbReference type="eggNOG" id="COG1433">
    <property type="taxonomic scope" value="Bacteria"/>
</dbReference>
<proteinExistence type="predicted"/>
<reference evidence="1 2" key="1">
    <citation type="journal article" date="2010" name="Stand. Genomic Sci.">
        <title>Complete genome sequence of Denitrovibrio acetiphilus type strain (N2460).</title>
        <authorList>
            <person name="Kiss H."/>
            <person name="Lang E."/>
            <person name="Lapidus A."/>
            <person name="Copeland A."/>
            <person name="Nolan M."/>
            <person name="Glavina Del Rio T."/>
            <person name="Chen F."/>
            <person name="Lucas S."/>
            <person name="Tice H."/>
            <person name="Cheng J.F."/>
            <person name="Han C."/>
            <person name="Goodwin L."/>
            <person name="Pitluck S."/>
            <person name="Liolios K."/>
            <person name="Pati A."/>
            <person name="Ivanova N."/>
            <person name="Mavromatis K."/>
            <person name="Chen A."/>
            <person name="Palaniappan K."/>
            <person name="Land M."/>
            <person name="Hauser L."/>
            <person name="Chang Y.J."/>
            <person name="Jeffries C.D."/>
            <person name="Detter J.C."/>
            <person name="Brettin T."/>
            <person name="Spring S."/>
            <person name="Rohde M."/>
            <person name="Goker M."/>
            <person name="Woyke T."/>
            <person name="Bristow J."/>
            <person name="Eisen J.A."/>
            <person name="Markowitz V."/>
            <person name="Hugenholtz P."/>
            <person name="Kyrpides N.C."/>
            <person name="Klenk H.P."/>
        </authorList>
    </citation>
    <scope>NUCLEOTIDE SEQUENCE [LARGE SCALE GENOMIC DNA]</scope>
    <source>
        <strain evidence="2">DSM 12809 / NBRC 114555 / N2460</strain>
    </source>
</reference>
<keyword evidence="2" id="KW-1185">Reference proteome</keyword>
<dbReference type="PaxDb" id="522772-Dacet_0938"/>
<dbReference type="InterPro" id="IPR036105">
    <property type="entry name" value="DiNase_FeMo-co_biosyn_sf"/>
</dbReference>
<dbReference type="InParanoid" id="D4H670"/>
<dbReference type="AlphaFoldDB" id="D4H670"/>
<gene>
    <name evidence="1" type="ordered locus">Dacet_0938</name>
</gene>
<protein>
    <submittedName>
        <fullName evidence="1">Dinitrogenase iron-molybdenum cofactor biosynthesis protein</fullName>
    </submittedName>
</protein>
<dbReference type="STRING" id="522772.Dacet_0938"/>
<dbReference type="RefSeq" id="WP_013010247.1">
    <property type="nucleotide sequence ID" value="NC_013943.1"/>
</dbReference>
<evidence type="ECO:0000313" key="2">
    <source>
        <dbReference type="Proteomes" id="UP000002012"/>
    </source>
</evidence>
<dbReference type="Proteomes" id="UP000002012">
    <property type="component" value="Chromosome"/>
</dbReference>
<evidence type="ECO:0000313" key="1">
    <source>
        <dbReference type="EMBL" id="ADD67716.1"/>
    </source>
</evidence>